<dbReference type="AlphaFoldDB" id="A0A0S8FS34"/>
<protein>
    <submittedName>
        <fullName evidence="1">Uncharacterized protein</fullName>
    </submittedName>
</protein>
<reference evidence="1 2" key="1">
    <citation type="journal article" date="2015" name="Microbiome">
        <title>Genomic resolution of linkages in carbon, nitrogen, and sulfur cycling among widespread estuary sediment bacteria.</title>
        <authorList>
            <person name="Baker B.J."/>
            <person name="Lazar C.S."/>
            <person name="Teske A.P."/>
            <person name="Dick G.J."/>
        </authorList>
    </citation>
    <scope>NUCLEOTIDE SEQUENCE [LARGE SCALE GENOMIC DNA]</scope>
    <source>
        <strain evidence="1">SM23_42</strain>
    </source>
</reference>
<accession>A0A0S8FS34</accession>
<name>A0A0S8FS34_UNCW3</name>
<comment type="caution">
    <text evidence="1">The sequence shown here is derived from an EMBL/GenBank/DDBJ whole genome shotgun (WGS) entry which is preliminary data.</text>
</comment>
<dbReference type="EMBL" id="LJUJ01000014">
    <property type="protein sequence ID" value="KPK63358.1"/>
    <property type="molecule type" value="Genomic_DNA"/>
</dbReference>
<proteinExistence type="predicted"/>
<evidence type="ECO:0000313" key="1">
    <source>
        <dbReference type="EMBL" id="KPK63358.1"/>
    </source>
</evidence>
<gene>
    <name evidence="1" type="ORF">AMJ83_07240</name>
</gene>
<evidence type="ECO:0000313" key="2">
    <source>
        <dbReference type="Proteomes" id="UP000051373"/>
    </source>
</evidence>
<organism evidence="1 2">
    <name type="scientific">candidate division WOR_3 bacterium SM23_42</name>
    <dbReference type="NCBI Taxonomy" id="1703779"/>
    <lineage>
        <taxon>Bacteria</taxon>
        <taxon>Bacteria division WOR-3</taxon>
    </lineage>
</organism>
<dbReference type="Proteomes" id="UP000051373">
    <property type="component" value="Unassembled WGS sequence"/>
</dbReference>
<sequence>MQKPAVQLSIGKQESDKTSITGSRDIRCIPGLAIIIDNRSGVGYFKIVGLCLRPVAGIVSSHDIIPDIGVPTLCWNVCLVRVCADQCHVDIKDRATLDLIVQNY</sequence>